<gene>
    <name evidence="1" type="ORF">B9Q04_19120</name>
</gene>
<dbReference type="AlphaFoldDB" id="A0A2R6C2J6"/>
<sequence>MAEAARILEAGYVVVHASQPGWAGLGLRLLNAGLTPVVVSAPPMQGALPDGFLRAWDPVLEDPPQAPGYARVFGAPGGDVAHR</sequence>
<accession>A0A2R6C2J6</accession>
<proteinExistence type="predicted"/>
<protein>
    <submittedName>
        <fullName evidence="1">Uncharacterized protein</fullName>
    </submittedName>
</protein>
<evidence type="ECO:0000313" key="2">
    <source>
        <dbReference type="Proteomes" id="UP000242015"/>
    </source>
</evidence>
<name>A0A2R6C2J6_9ARCH</name>
<dbReference type="EMBL" id="NEXF01000684">
    <property type="protein sequence ID" value="PSO05088.1"/>
    <property type="molecule type" value="Genomic_DNA"/>
</dbReference>
<dbReference type="Proteomes" id="UP000242015">
    <property type="component" value="Unassembled WGS sequence"/>
</dbReference>
<reference evidence="1 2" key="1">
    <citation type="submission" date="2017-04" db="EMBL/GenBank/DDBJ databases">
        <title>Novel microbial lineages endemic to geothermal iron-oxide mats fill important gaps in the evolutionary history of Archaea.</title>
        <authorList>
            <person name="Jay Z.J."/>
            <person name="Beam J.P."/>
            <person name="Dlakic M."/>
            <person name="Rusch D.B."/>
            <person name="Kozubal M.A."/>
            <person name="Inskeep W.P."/>
        </authorList>
    </citation>
    <scope>NUCLEOTIDE SEQUENCE [LARGE SCALE GENOMIC DNA]</scope>
    <source>
        <strain evidence="1">BE_D</strain>
    </source>
</reference>
<evidence type="ECO:0000313" key="1">
    <source>
        <dbReference type="EMBL" id="PSO05088.1"/>
    </source>
</evidence>
<comment type="caution">
    <text evidence="1">The sequence shown here is derived from an EMBL/GenBank/DDBJ whole genome shotgun (WGS) entry which is preliminary data.</text>
</comment>
<organism evidence="1 2">
    <name type="scientific">Candidatus Marsarchaeota G2 archaeon BE_D</name>
    <dbReference type="NCBI Taxonomy" id="1978158"/>
    <lineage>
        <taxon>Archaea</taxon>
        <taxon>Candidatus Marsarchaeota</taxon>
        <taxon>Candidatus Marsarchaeota group 2</taxon>
    </lineage>
</organism>